<gene>
    <name evidence="3" type="ORF">KK1_033875</name>
</gene>
<accession>A0A151RPY0</accession>
<dbReference type="EMBL" id="KQ483620">
    <property type="protein sequence ID" value="KYP44596.1"/>
    <property type="molecule type" value="Genomic_DNA"/>
</dbReference>
<keyword evidence="4" id="KW-1185">Reference proteome</keyword>
<dbReference type="InterPro" id="IPR036875">
    <property type="entry name" value="Znf_CCHC_sf"/>
</dbReference>
<evidence type="ECO:0000256" key="1">
    <source>
        <dbReference type="PROSITE-ProRule" id="PRU00047"/>
    </source>
</evidence>
<name>A0A151RPY0_CAJCA</name>
<protein>
    <recommendedName>
        <fullName evidence="2">CCHC-type domain-containing protein</fullName>
    </recommendedName>
</protein>
<keyword evidence="1" id="KW-0863">Zinc-finger</keyword>
<dbReference type="Gramene" id="C.cajan_30620.t">
    <property type="protein sequence ID" value="C.cajan_30620.t.cds1"/>
    <property type="gene ID" value="C.cajan_30620"/>
</dbReference>
<feature type="domain" description="CCHC-type" evidence="2">
    <location>
        <begin position="212"/>
        <end position="226"/>
    </location>
</feature>
<evidence type="ECO:0000313" key="4">
    <source>
        <dbReference type="Proteomes" id="UP000075243"/>
    </source>
</evidence>
<evidence type="ECO:0000313" key="3">
    <source>
        <dbReference type="EMBL" id="KYP44596.1"/>
    </source>
</evidence>
<dbReference type="InterPro" id="IPR001878">
    <property type="entry name" value="Znf_CCHC"/>
</dbReference>
<dbReference type="GO" id="GO:0008270">
    <property type="term" value="F:zinc ion binding"/>
    <property type="evidence" value="ECO:0007669"/>
    <property type="project" value="UniProtKB-KW"/>
</dbReference>
<reference evidence="3" key="1">
    <citation type="journal article" date="2012" name="Nat. Biotechnol.">
        <title>Draft genome sequence of pigeonpea (Cajanus cajan), an orphan legume crop of resource-poor farmers.</title>
        <authorList>
            <person name="Varshney R.K."/>
            <person name="Chen W."/>
            <person name="Li Y."/>
            <person name="Bharti A.K."/>
            <person name="Saxena R.K."/>
            <person name="Schlueter J.A."/>
            <person name="Donoghue M.T."/>
            <person name="Azam S."/>
            <person name="Fan G."/>
            <person name="Whaley A.M."/>
            <person name="Farmer A.D."/>
            <person name="Sheridan J."/>
            <person name="Iwata A."/>
            <person name="Tuteja R."/>
            <person name="Penmetsa R.V."/>
            <person name="Wu W."/>
            <person name="Upadhyaya H.D."/>
            <person name="Yang S.P."/>
            <person name="Shah T."/>
            <person name="Saxena K.B."/>
            <person name="Michael T."/>
            <person name="McCombie W.R."/>
            <person name="Yang B."/>
            <person name="Zhang G."/>
            <person name="Yang H."/>
            <person name="Wang J."/>
            <person name="Spillane C."/>
            <person name="Cook D.R."/>
            <person name="May G.D."/>
            <person name="Xu X."/>
            <person name="Jackson S.A."/>
        </authorList>
    </citation>
    <scope>NUCLEOTIDE SEQUENCE [LARGE SCALE GENOMIC DNA]</scope>
</reference>
<dbReference type="Proteomes" id="UP000075243">
    <property type="component" value="Unassembled WGS sequence"/>
</dbReference>
<dbReference type="PROSITE" id="PS50158">
    <property type="entry name" value="ZF_CCHC"/>
    <property type="match status" value="1"/>
</dbReference>
<dbReference type="AlphaFoldDB" id="A0A151RPY0"/>
<evidence type="ECO:0000259" key="2">
    <source>
        <dbReference type="PROSITE" id="PS50158"/>
    </source>
</evidence>
<sequence>MRMALRAKTKLGFIDGSIKRSTSHKVDYLNWEKADSMVMACIINSANPNLHGSISRAATARDVWLDLEERFAQTNAPRIHQLWCSLCLMEQEPYTSVIEFYTKFKTLIDELNEQQPLPECTCRASKELSQREEDHRVHLFLGSLDNERFAHVKATIINTDTLPSLRRTFNFILREKTRFTAEKERNNKVESGSAFYSFRTSKQKGRDGSKLKCDHCGKVGHTKSKCFELVGYPC</sequence>
<keyword evidence="1" id="KW-0862">Zinc</keyword>
<dbReference type="Pfam" id="PF14223">
    <property type="entry name" value="Retrotran_gag_2"/>
    <property type="match status" value="1"/>
</dbReference>
<keyword evidence="1" id="KW-0479">Metal-binding</keyword>
<proteinExistence type="predicted"/>
<dbReference type="PANTHER" id="PTHR37610:SF97">
    <property type="entry name" value="RETROTRANSPOSON GAG DOMAIN-CONTAINING PROTEIN"/>
    <property type="match status" value="1"/>
</dbReference>
<dbReference type="SUPFAM" id="SSF57756">
    <property type="entry name" value="Retrovirus zinc finger-like domains"/>
    <property type="match status" value="1"/>
</dbReference>
<dbReference type="PANTHER" id="PTHR37610">
    <property type="entry name" value="CCHC-TYPE DOMAIN-CONTAINING PROTEIN"/>
    <property type="match status" value="1"/>
</dbReference>
<organism evidence="3 4">
    <name type="scientific">Cajanus cajan</name>
    <name type="common">Pigeon pea</name>
    <name type="synonym">Cajanus indicus</name>
    <dbReference type="NCBI Taxonomy" id="3821"/>
    <lineage>
        <taxon>Eukaryota</taxon>
        <taxon>Viridiplantae</taxon>
        <taxon>Streptophyta</taxon>
        <taxon>Embryophyta</taxon>
        <taxon>Tracheophyta</taxon>
        <taxon>Spermatophyta</taxon>
        <taxon>Magnoliopsida</taxon>
        <taxon>eudicotyledons</taxon>
        <taxon>Gunneridae</taxon>
        <taxon>Pentapetalae</taxon>
        <taxon>rosids</taxon>
        <taxon>fabids</taxon>
        <taxon>Fabales</taxon>
        <taxon>Fabaceae</taxon>
        <taxon>Papilionoideae</taxon>
        <taxon>50 kb inversion clade</taxon>
        <taxon>NPAAA clade</taxon>
        <taxon>indigoferoid/millettioid clade</taxon>
        <taxon>Phaseoleae</taxon>
        <taxon>Cajanus</taxon>
    </lineage>
</organism>
<dbReference type="GO" id="GO:0003676">
    <property type="term" value="F:nucleic acid binding"/>
    <property type="evidence" value="ECO:0007669"/>
    <property type="project" value="InterPro"/>
</dbReference>